<dbReference type="Gene3D" id="3.80.10.10">
    <property type="entry name" value="Ribonuclease Inhibitor"/>
    <property type="match status" value="1"/>
</dbReference>
<dbReference type="Proteomes" id="UP001219525">
    <property type="component" value="Unassembled WGS sequence"/>
</dbReference>
<evidence type="ECO:0008006" key="4">
    <source>
        <dbReference type="Google" id="ProtNLM"/>
    </source>
</evidence>
<protein>
    <recommendedName>
        <fullName evidence="4">F-box domain-containing protein</fullName>
    </recommendedName>
</protein>
<evidence type="ECO:0000313" key="2">
    <source>
        <dbReference type="EMBL" id="KAJ7206591.1"/>
    </source>
</evidence>
<keyword evidence="3" id="KW-1185">Reference proteome</keyword>
<feature type="region of interest" description="Disordered" evidence="1">
    <location>
        <begin position="63"/>
        <end position="83"/>
    </location>
</feature>
<dbReference type="AlphaFoldDB" id="A0AAD6VDD5"/>
<feature type="compositionally biased region" description="Polar residues" evidence="1">
    <location>
        <begin position="63"/>
        <end position="73"/>
    </location>
</feature>
<comment type="caution">
    <text evidence="2">The sequence shown here is derived from an EMBL/GenBank/DDBJ whole genome shotgun (WGS) entry which is preliminary data.</text>
</comment>
<dbReference type="SUPFAM" id="SSF81383">
    <property type="entry name" value="F-box domain"/>
    <property type="match status" value="1"/>
</dbReference>
<sequence>MSEFLPCRNQSPNSRAGAGNRPASMASCQNGVSMTLSPKPMAPSHGSEYGANASSEIVTAATTHGSGTWGSDPSTPPAARGPYAHLLNTNTPPTDAEAATLRRIVQGANTKLAPLDEAIRKLEATLEQFKARRAPLQDFLDAHCPVLSPLRRIPDDVLREIFTHVGGTFEENYRLGAICCQWRRVSHGMPFLWRGIEVTAKKPESEQLRVLWQLERAKLVPLHLSLEFVAREWEKDKSTRDASDILDTLFPHFLRCDDMYMSLEEEHVNEMADLQVALPRVKSLRIHMQWLPPRMAPIFGTLVSLKKLSLHTWVGIPDAVLLALPWQQLRICSLGELSRYAIMQILPLLPTDAQLTLTMCHPYVGDTPPDSVHTSIATLTFEDCTPRFTNPLLAILHAPRLTKLDFARNSDEQSPEQLDIIAQFLLRTQHALTHLALYLPVPTPADPLEELLSSESLQTVKNLKLVFDDRGKPEDELAEAVIEFLADHPNAMSALHSLAVSAARRLDDEPFIDLWASRRDTLRVLRLESRRWGSADRVVLCPAAVEVLRGDGLDIIVSDYLNSW</sequence>
<feature type="compositionally biased region" description="Polar residues" evidence="1">
    <location>
        <begin position="26"/>
        <end position="36"/>
    </location>
</feature>
<gene>
    <name evidence="2" type="ORF">GGX14DRAFT_637661</name>
</gene>
<name>A0AAD6VDD5_9AGAR</name>
<dbReference type="SUPFAM" id="SSF52047">
    <property type="entry name" value="RNI-like"/>
    <property type="match status" value="1"/>
</dbReference>
<dbReference type="InterPro" id="IPR032675">
    <property type="entry name" value="LRR_dom_sf"/>
</dbReference>
<evidence type="ECO:0000256" key="1">
    <source>
        <dbReference type="SAM" id="MobiDB-lite"/>
    </source>
</evidence>
<dbReference type="InterPro" id="IPR036047">
    <property type="entry name" value="F-box-like_dom_sf"/>
</dbReference>
<evidence type="ECO:0000313" key="3">
    <source>
        <dbReference type="Proteomes" id="UP001219525"/>
    </source>
</evidence>
<feature type="region of interest" description="Disordered" evidence="1">
    <location>
        <begin position="1"/>
        <end position="50"/>
    </location>
</feature>
<proteinExistence type="predicted"/>
<reference evidence="2" key="1">
    <citation type="submission" date="2023-03" db="EMBL/GenBank/DDBJ databases">
        <title>Massive genome expansion in bonnet fungi (Mycena s.s.) driven by repeated elements and novel gene families across ecological guilds.</title>
        <authorList>
            <consortium name="Lawrence Berkeley National Laboratory"/>
            <person name="Harder C.B."/>
            <person name="Miyauchi S."/>
            <person name="Viragh M."/>
            <person name="Kuo A."/>
            <person name="Thoen E."/>
            <person name="Andreopoulos B."/>
            <person name="Lu D."/>
            <person name="Skrede I."/>
            <person name="Drula E."/>
            <person name="Henrissat B."/>
            <person name="Morin E."/>
            <person name="Kohler A."/>
            <person name="Barry K."/>
            <person name="LaButti K."/>
            <person name="Morin E."/>
            <person name="Salamov A."/>
            <person name="Lipzen A."/>
            <person name="Mereny Z."/>
            <person name="Hegedus B."/>
            <person name="Baldrian P."/>
            <person name="Stursova M."/>
            <person name="Weitz H."/>
            <person name="Taylor A."/>
            <person name="Grigoriev I.V."/>
            <person name="Nagy L.G."/>
            <person name="Martin F."/>
            <person name="Kauserud H."/>
        </authorList>
    </citation>
    <scope>NUCLEOTIDE SEQUENCE</scope>
    <source>
        <strain evidence="2">9144</strain>
    </source>
</reference>
<accession>A0AAD6VDD5</accession>
<organism evidence="2 3">
    <name type="scientific">Mycena pura</name>
    <dbReference type="NCBI Taxonomy" id="153505"/>
    <lineage>
        <taxon>Eukaryota</taxon>
        <taxon>Fungi</taxon>
        <taxon>Dikarya</taxon>
        <taxon>Basidiomycota</taxon>
        <taxon>Agaricomycotina</taxon>
        <taxon>Agaricomycetes</taxon>
        <taxon>Agaricomycetidae</taxon>
        <taxon>Agaricales</taxon>
        <taxon>Marasmiineae</taxon>
        <taxon>Mycenaceae</taxon>
        <taxon>Mycena</taxon>
    </lineage>
</organism>
<dbReference type="EMBL" id="JARJCW010000039">
    <property type="protein sequence ID" value="KAJ7206591.1"/>
    <property type="molecule type" value="Genomic_DNA"/>
</dbReference>